<dbReference type="Pfam" id="PF14041">
    <property type="entry name" value="Lipoprotein_21"/>
    <property type="match status" value="1"/>
</dbReference>
<keyword evidence="3" id="KW-0472">Membrane</keyword>
<accession>A0A9X1VEV6</accession>
<evidence type="ECO:0000256" key="3">
    <source>
        <dbReference type="ARBA" id="ARBA00023136"/>
    </source>
</evidence>
<sequence length="494" mass="52988">MKSKVHVGITSLISFATIFGISACGTMPGNKSINSTTNTHRNNPASITADRGYLYNSSKTIMYLQWASDKSGNITGQFEEVDISPNSFTVHVITATIEGTISGSNVSIELSTDLVDSGNNMLTGNLSGQNLTLNFPNSDGMLQPLTFKSASVNQYNTDVQNFRTSVSEQQEHVEQQQAASQLLKTLVKLQTNVQQYHDASSNPKHYYPTFFAYGNTSGKISNLNQPTSSYAAEIDLNAVDDKQHTFGQDGFWDTGNASWATIIPNDGEYFGVTSGGIVFATSTQPDTQPDDATQGLNNGNSGNGGWANNNIQVYALSYEDSLKIVSLSSLELQNMTVTSGSNSPSSKAKNNSLSSTQSASSSFPNVTNASPTLQSQINLILSKGYVPASSPNAAVSDGHGNTLYAWNGVMPGDGSVQWVFFFDGSKYIGTDTAKPDTYINSIEPAGTGEIKVTYAVYTANDSIADPTGTPFSVTYQWNGTRLVALEPMQTQWKN</sequence>
<comment type="caution">
    <text evidence="7">The sequence shown here is derived from an EMBL/GenBank/DDBJ whole genome shotgun (WGS) entry which is preliminary data.</text>
</comment>
<name>A0A9X1VEV6_9BACL</name>
<proteinExistence type="predicted"/>
<evidence type="ECO:0000313" key="8">
    <source>
        <dbReference type="Proteomes" id="UP001139263"/>
    </source>
</evidence>
<evidence type="ECO:0000256" key="1">
    <source>
        <dbReference type="ARBA" id="ARBA00022475"/>
    </source>
</evidence>
<keyword evidence="5" id="KW-0449">Lipoprotein</keyword>
<dbReference type="AlphaFoldDB" id="A0A9X1VEV6"/>
<protein>
    <recommendedName>
        <fullName evidence="9">Lipoprotein</fullName>
    </recommendedName>
</protein>
<gene>
    <name evidence="7" type="ORF">MM817_03140</name>
</gene>
<feature type="compositionally biased region" description="Polar residues" evidence="6">
    <location>
        <begin position="282"/>
        <end position="291"/>
    </location>
</feature>
<evidence type="ECO:0000256" key="4">
    <source>
        <dbReference type="ARBA" id="ARBA00023139"/>
    </source>
</evidence>
<keyword evidence="8" id="KW-1185">Reference proteome</keyword>
<dbReference type="Proteomes" id="UP001139263">
    <property type="component" value="Unassembled WGS sequence"/>
</dbReference>
<evidence type="ECO:0000256" key="5">
    <source>
        <dbReference type="ARBA" id="ARBA00023288"/>
    </source>
</evidence>
<evidence type="ECO:0000313" key="7">
    <source>
        <dbReference type="EMBL" id="MCI0184843.1"/>
    </source>
</evidence>
<dbReference type="PROSITE" id="PS51257">
    <property type="entry name" value="PROKAR_LIPOPROTEIN"/>
    <property type="match status" value="1"/>
</dbReference>
<feature type="compositionally biased region" description="Low complexity" evidence="6">
    <location>
        <begin position="339"/>
        <end position="362"/>
    </location>
</feature>
<keyword evidence="4" id="KW-0564">Palmitate</keyword>
<keyword evidence="1" id="KW-1003">Cell membrane</keyword>
<organism evidence="7 8">
    <name type="scientific">Sulfoacidibacillus ferrooxidans</name>
    <dbReference type="NCBI Taxonomy" id="2005001"/>
    <lineage>
        <taxon>Bacteria</taxon>
        <taxon>Bacillati</taxon>
        <taxon>Bacillota</taxon>
        <taxon>Bacilli</taxon>
        <taxon>Bacillales</taxon>
        <taxon>Alicyclobacillaceae</taxon>
        <taxon>Sulfoacidibacillus</taxon>
    </lineage>
</organism>
<dbReference type="EMBL" id="JALBUF010000029">
    <property type="protein sequence ID" value="MCI0184843.1"/>
    <property type="molecule type" value="Genomic_DNA"/>
</dbReference>
<feature type="region of interest" description="Disordered" evidence="6">
    <location>
        <begin position="336"/>
        <end position="367"/>
    </location>
</feature>
<evidence type="ECO:0000256" key="2">
    <source>
        <dbReference type="ARBA" id="ARBA00022729"/>
    </source>
</evidence>
<feature type="region of interest" description="Disordered" evidence="6">
    <location>
        <begin position="282"/>
        <end position="304"/>
    </location>
</feature>
<keyword evidence="2" id="KW-0732">Signal</keyword>
<dbReference type="InterPro" id="IPR025971">
    <property type="entry name" value="LppP/LprE"/>
</dbReference>
<evidence type="ECO:0008006" key="9">
    <source>
        <dbReference type="Google" id="ProtNLM"/>
    </source>
</evidence>
<reference evidence="7" key="1">
    <citation type="submission" date="2022-03" db="EMBL/GenBank/DDBJ databases">
        <title>Draft Genome Sequence of Firmicute Strain S0AB, a Heterotrophic Iron/Sulfur-Oxidizing Extreme Acidophile.</title>
        <authorList>
            <person name="Vergara E."/>
            <person name="Pakostova E."/>
            <person name="Johnson D.B."/>
            <person name="Holmes D.S."/>
        </authorList>
    </citation>
    <scope>NUCLEOTIDE SEQUENCE</scope>
    <source>
        <strain evidence="7">S0AB</strain>
    </source>
</reference>
<evidence type="ECO:0000256" key="6">
    <source>
        <dbReference type="SAM" id="MobiDB-lite"/>
    </source>
</evidence>
<feature type="compositionally biased region" description="Low complexity" evidence="6">
    <location>
        <begin position="295"/>
        <end position="304"/>
    </location>
</feature>